<evidence type="ECO:0000259" key="7">
    <source>
        <dbReference type="Pfam" id="PF02838"/>
    </source>
</evidence>
<dbReference type="RefSeq" id="WP_282911616.1">
    <property type="nucleotide sequence ID" value="NZ_JAGRPV010000001.1"/>
</dbReference>
<dbReference type="InterPro" id="IPR015883">
    <property type="entry name" value="Glyco_hydro_20_cat"/>
</dbReference>
<dbReference type="PANTHER" id="PTHR22600">
    <property type="entry name" value="BETA-HEXOSAMINIDASE"/>
    <property type="match status" value="1"/>
</dbReference>
<dbReference type="EC" id="3.2.1.52" evidence="3"/>
<comment type="catalytic activity">
    <reaction evidence="1">
        <text>Hydrolysis of terminal non-reducing N-acetyl-D-hexosamine residues in N-acetyl-beta-D-hexosaminides.</text>
        <dbReference type="EC" id="3.2.1.52"/>
    </reaction>
</comment>
<keyword evidence="4" id="KW-0378">Hydrolase</keyword>
<gene>
    <name evidence="8" type="ORF">KB449_28650</name>
</gene>
<protein>
    <recommendedName>
        <fullName evidence="3">beta-N-acetylhexosaminidase</fullName>
        <ecNumber evidence="3">3.2.1.52</ecNumber>
    </recommendedName>
</protein>
<organism evidence="8 9">
    <name type="scientific">Cohnella hashimotonis</name>
    <dbReference type="NCBI Taxonomy" id="2826895"/>
    <lineage>
        <taxon>Bacteria</taxon>
        <taxon>Bacillati</taxon>
        <taxon>Bacillota</taxon>
        <taxon>Bacilli</taxon>
        <taxon>Bacillales</taxon>
        <taxon>Paenibacillaceae</taxon>
        <taxon>Cohnella</taxon>
    </lineage>
</organism>
<reference evidence="8" key="1">
    <citation type="submission" date="2023-04" db="EMBL/GenBank/DDBJ databases">
        <title>Comparative genomic analysis of Cohnella hashimotonis sp. nov., isolated from the International Space Station.</title>
        <authorList>
            <person name="Venkateswaran K."/>
            <person name="Simpson A."/>
        </authorList>
    </citation>
    <scope>NUCLEOTIDE SEQUENCE</scope>
    <source>
        <strain evidence="8">F6_2S_P_1</strain>
    </source>
</reference>
<comment type="caution">
    <text evidence="8">The sequence shown here is derived from an EMBL/GenBank/DDBJ whole genome shotgun (WGS) entry which is preliminary data.</text>
</comment>
<feature type="domain" description="Beta-hexosaminidase bacterial type N-terminal" evidence="7">
    <location>
        <begin position="7"/>
        <end position="136"/>
    </location>
</feature>
<feature type="domain" description="Glycoside hydrolase family 20 catalytic" evidence="6">
    <location>
        <begin position="140"/>
        <end position="386"/>
    </location>
</feature>
<dbReference type="CDD" id="cd06565">
    <property type="entry name" value="GH20_GcnA-like"/>
    <property type="match status" value="1"/>
</dbReference>
<dbReference type="SUPFAM" id="SSF55545">
    <property type="entry name" value="beta-N-acetylhexosaminidase-like domain"/>
    <property type="match status" value="1"/>
</dbReference>
<proteinExistence type="inferred from homology"/>
<evidence type="ECO:0000313" key="8">
    <source>
        <dbReference type="EMBL" id="MDI4648941.1"/>
    </source>
</evidence>
<evidence type="ECO:0000256" key="3">
    <source>
        <dbReference type="ARBA" id="ARBA00012663"/>
    </source>
</evidence>
<evidence type="ECO:0000256" key="1">
    <source>
        <dbReference type="ARBA" id="ARBA00001231"/>
    </source>
</evidence>
<dbReference type="PANTHER" id="PTHR22600:SF57">
    <property type="entry name" value="BETA-N-ACETYLHEXOSAMINIDASE"/>
    <property type="match status" value="1"/>
</dbReference>
<sequence length="659" mass="72650">MNAPVYLYPQPRQYVERGGASPAATRFEARPADEAASRMAEAAGAAERLRAAVAPALRDDGQADGLADPAASSATVARIVYDPSLHPQGYELSWDAAGLRLAAATAQGLHYALLTAAQMIEGQREVGEWAHCIVRDEPDFPVRGVMLDIGRGKIPKMDTLYGLVDLLSAVKFNHLQLYMEGFAFDYRKYADQFPDTTPVTAAEFRALDAYAAARFIDLVPNQNCLGHMGAWLAKPAFRELAEHPDGMPAPPPIPFKIPPLTLNPADPQSVALAKDLFDELLPNFRSEYANINLDEPFGLGAGASKARADEVGVGRLYFDYALRMIEIVRSHGKKTLMWGDVLAHHPELASELPADVTVLHWNYDAPVPYEPHCRRLRESGVPYYVCPGTSTWSAITGRTDNMLANIADAARNGKAYGAGGLVVCDWGDGGHWQPLAASYPAYAYAAGAAWQAEANLEATVPLERHVSRRMLQERSGAGARLLLEMGRYYLLERSSAENMTYTSYLLGRGLLTREELERQLAVNVEIQRLMGGSGTPFELDYRYPEAEAWLAARVEELDSLVLVGDDADITRAELANALRLIGQGAGLHRYVFGQELPDAESRRHWLVRLKGELEETIREFERLWRARNRESGLADSSGALRKLLSQYEDRLRDAGESPK</sequence>
<evidence type="ECO:0000256" key="5">
    <source>
        <dbReference type="ARBA" id="ARBA00023295"/>
    </source>
</evidence>
<dbReference type="EMBL" id="JAGRPV010000001">
    <property type="protein sequence ID" value="MDI4648941.1"/>
    <property type="molecule type" value="Genomic_DNA"/>
</dbReference>
<dbReference type="Gene3D" id="3.20.20.80">
    <property type="entry name" value="Glycosidases"/>
    <property type="match status" value="1"/>
</dbReference>
<evidence type="ECO:0000313" key="9">
    <source>
        <dbReference type="Proteomes" id="UP001161691"/>
    </source>
</evidence>
<accession>A0ABT6TQ24</accession>
<name>A0ABT6TQ24_9BACL</name>
<keyword evidence="5" id="KW-0326">Glycosidase</keyword>
<dbReference type="InterPro" id="IPR015882">
    <property type="entry name" value="HEX_bac_N"/>
</dbReference>
<keyword evidence="9" id="KW-1185">Reference proteome</keyword>
<dbReference type="InterPro" id="IPR029018">
    <property type="entry name" value="Hex-like_dom2"/>
</dbReference>
<dbReference type="InterPro" id="IPR025705">
    <property type="entry name" value="Beta_hexosaminidase_sua/sub"/>
</dbReference>
<comment type="similarity">
    <text evidence="2">Belongs to the glycosyl hydrolase 20 family.</text>
</comment>
<dbReference type="SUPFAM" id="SSF51445">
    <property type="entry name" value="(Trans)glycosidases"/>
    <property type="match status" value="1"/>
</dbReference>
<dbReference type="Pfam" id="PF02838">
    <property type="entry name" value="Glyco_hydro_20b"/>
    <property type="match status" value="1"/>
</dbReference>
<dbReference type="Proteomes" id="UP001161691">
    <property type="component" value="Unassembled WGS sequence"/>
</dbReference>
<evidence type="ECO:0000256" key="4">
    <source>
        <dbReference type="ARBA" id="ARBA00022801"/>
    </source>
</evidence>
<dbReference type="PRINTS" id="PR00738">
    <property type="entry name" value="GLHYDRLASE20"/>
</dbReference>
<dbReference type="Pfam" id="PF00728">
    <property type="entry name" value="Glyco_hydro_20"/>
    <property type="match status" value="1"/>
</dbReference>
<evidence type="ECO:0000259" key="6">
    <source>
        <dbReference type="Pfam" id="PF00728"/>
    </source>
</evidence>
<evidence type="ECO:0000256" key="2">
    <source>
        <dbReference type="ARBA" id="ARBA00006285"/>
    </source>
</evidence>
<dbReference type="Gene3D" id="3.30.379.10">
    <property type="entry name" value="Chitobiase/beta-hexosaminidase domain 2-like"/>
    <property type="match status" value="1"/>
</dbReference>
<dbReference type="InterPro" id="IPR017853">
    <property type="entry name" value="GH"/>
</dbReference>